<accession>A0AC34Q935</accession>
<sequence length="528" mass="60833">MSSYSAKNMGLLKFCVLFVFLSKCESSKILFISPSLSNSVVMQAGRLADLLVQNGHNVTFVIPELSSKNQHNGTKLAKVIRIGGIRDYWGEALEYYLSDTWINKLTPFYKMIVMAESQMMFCRDFLRKRNEWNHLKDEHFDVVLTNSLDFCDLGYAHYLEINAHIWLVTGALHEFNYQVLGVHHPVSYIPTMEDNLKGTKMGIVERAHNMYMWFQAHLLRNYYYHRAQSVFRAEINPNFPDLHELGSKVALTFVNDNEFLDFAGPTLNKIKFIGGAGLQQPQKLDENWEVLMQKGKKGAILVSFGTAFNPMFFPPETKKSLIRAFQHFSDYHFIFKAQKDDSVLVQLLENTTNVDIVEWVPQSDILAHPRLRGFISHGGMNSVVETALRGVPVIVLPLFFDQLRNAKMVEYREIGLFLEPENLSEKNLIEKIDRLLFDPKYQKGAKRLAKLIATSPNQPDKVFLDWTNFVIENGPLPELIPNSVNLNFFQYYCIDILCISCLIILAIFYLIFKLSTLIKNRNSKEKLE</sequence>
<dbReference type="WBParaSite" id="JU765_v2.g14201.t1">
    <property type="protein sequence ID" value="JU765_v2.g14201.t1"/>
    <property type="gene ID" value="JU765_v2.g14201"/>
</dbReference>
<name>A0AC34Q935_9BILA</name>
<reference evidence="2" key="1">
    <citation type="submission" date="2022-11" db="UniProtKB">
        <authorList>
            <consortium name="WormBaseParasite"/>
        </authorList>
    </citation>
    <scope>IDENTIFICATION</scope>
</reference>
<proteinExistence type="predicted"/>
<evidence type="ECO:0000313" key="2">
    <source>
        <dbReference type="WBParaSite" id="JU765_v2.g14201.t1"/>
    </source>
</evidence>
<organism evidence="1 2">
    <name type="scientific">Panagrolaimus sp. JU765</name>
    <dbReference type="NCBI Taxonomy" id="591449"/>
    <lineage>
        <taxon>Eukaryota</taxon>
        <taxon>Metazoa</taxon>
        <taxon>Ecdysozoa</taxon>
        <taxon>Nematoda</taxon>
        <taxon>Chromadorea</taxon>
        <taxon>Rhabditida</taxon>
        <taxon>Tylenchina</taxon>
        <taxon>Panagrolaimomorpha</taxon>
        <taxon>Panagrolaimoidea</taxon>
        <taxon>Panagrolaimidae</taxon>
        <taxon>Panagrolaimus</taxon>
    </lineage>
</organism>
<evidence type="ECO:0000313" key="1">
    <source>
        <dbReference type="Proteomes" id="UP000887576"/>
    </source>
</evidence>
<protein>
    <submittedName>
        <fullName evidence="2">UDP-glucuronosyltransferase</fullName>
    </submittedName>
</protein>
<dbReference type="Proteomes" id="UP000887576">
    <property type="component" value="Unplaced"/>
</dbReference>